<name>A0AA38YWH2_VITRO</name>
<keyword evidence="1" id="KW-1133">Transmembrane helix</keyword>
<accession>A0AA38YWH2</accession>
<keyword evidence="3" id="KW-1185">Reference proteome</keyword>
<organism evidence="2 3">
    <name type="scientific">Vitis rotundifolia</name>
    <name type="common">Muscadine grape</name>
    <dbReference type="NCBI Taxonomy" id="103349"/>
    <lineage>
        <taxon>Eukaryota</taxon>
        <taxon>Viridiplantae</taxon>
        <taxon>Streptophyta</taxon>
        <taxon>Embryophyta</taxon>
        <taxon>Tracheophyta</taxon>
        <taxon>Spermatophyta</taxon>
        <taxon>Magnoliopsida</taxon>
        <taxon>eudicotyledons</taxon>
        <taxon>Gunneridae</taxon>
        <taxon>Pentapetalae</taxon>
        <taxon>rosids</taxon>
        <taxon>Vitales</taxon>
        <taxon>Vitaceae</taxon>
        <taxon>Viteae</taxon>
        <taxon>Vitis</taxon>
    </lineage>
</organism>
<keyword evidence="1" id="KW-0812">Transmembrane</keyword>
<feature type="transmembrane region" description="Helical" evidence="1">
    <location>
        <begin position="21"/>
        <end position="38"/>
    </location>
</feature>
<reference evidence="2 3" key="1">
    <citation type="journal article" date="2023" name="BMC Biotechnol.">
        <title>Vitis rotundifolia cv Carlos genome sequencing.</title>
        <authorList>
            <person name="Huff M."/>
            <person name="Hulse-Kemp A."/>
            <person name="Scheffler B."/>
            <person name="Youngblood R."/>
            <person name="Simpson S."/>
            <person name="Babiker E."/>
            <person name="Staton M."/>
        </authorList>
    </citation>
    <scope>NUCLEOTIDE SEQUENCE [LARGE SCALE GENOMIC DNA]</scope>
    <source>
        <tissue evidence="2">Leaf</tissue>
    </source>
</reference>
<dbReference type="EMBL" id="JARBHA010000017">
    <property type="protein sequence ID" value="KAJ9677986.1"/>
    <property type="molecule type" value="Genomic_DNA"/>
</dbReference>
<dbReference type="Proteomes" id="UP001168098">
    <property type="component" value="Unassembled WGS sequence"/>
</dbReference>
<dbReference type="AlphaFoldDB" id="A0AA38YWH2"/>
<feature type="transmembrane region" description="Helical" evidence="1">
    <location>
        <begin position="73"/>
        <end position="98"/>
    </location>
</feature>
<evidence type="ECO:0000313" key="2">
    <source>
        <dbReference type="EMBL" id="KAJ9677986.1"/>
    </source>
</evidence>
<protein>
    <submittedName>
        <fullName evidence="2">Uncharacterized protein</fullName>
    </submittedName>
</protein>
<evidence type="ECO:0000313" key="3">
    <source>
        <dbReference type="Proteomes" id="UP001168098"/>
    </source>
</evidence>
<gene>
    <name evidence="2" type="ORF">PVL29_022770</name>
</gene>
<sequence length="112" mass="13089">MKKIHIIYIKKRLFYKFIYKGCFNSILFARKLIFIIFIEKKGNKDLCGNVKRLQPSKYGYGVDQQLVKKSHKVVFIIIFLLLGALVLLFAFSGIFLIAERKERTPDIEEGDV</sequence>
<proteinExistence type="predicted"/>
<comment type="caution">
    <text evidence="2">The sequence shown here is derived from an EMBL/GenBank/DDBJ whole genome shotgun (WGS) entry which is preliminary data.</text>
</comment>
<keyword evidence="1" id="KW-0472">Membrane</keyword>
<evidence type="ECO:0000256" key="1">
    <source>
        <dbReference type="SAM" id="Phobius"/>
    </source>
</evidence>